<name>X7YRC2_MYCKA</name>
<organism evidence="3 4">
    <name type="scientific">Mycobacterium kansasii 662</name>
    <dbReference type="NCBI Taxonomy" id="1299326"/>
    <lineage>
        <taxon>Bacteria</taxon>
        <taxon>Bacillati</taxon>
        <taxon>Actinomycetota</taxon>
        <taxon>Actinomycetes</taxon>
        <taxon>Mycobacteriales</taxon>
        <taxon>Mycobacteriaceae</taxon>
        <taxon>Mycobacterium</taxon>
    </lineage>
</organism>
<dbReference type="AlphaFoldDB" id="X7YRC2"/>
<feature type="compositionally biased region" description="Low complexity" evidence="1">
    <location>
        <begin position="162"/>
        <end position="179"/>
    </location>
</feature>
<feature type="compositionally biased region" description="Low complexity" evidence="1">
    <location>
        <begin position="332"/>
        <end position="359"/>
    </location>
</feature>
<gene>
    <name evidence="3" type="ORF">I545_5934</name>
</gene>
<keyword evidence="2" id="KW-1133">Transmembrane helix</keyword>
<protein>
    <submittedName>
        <fullName evidence="3">Uncharacterized protein</fullName>
    </submittedName>
</protein>
<feature type="transmembrane region" description="Helical" evidence="2">
    <location>
        <begin position="119"/>
        <end position="142"/>
    </location>
</feature>
<dbReference type="EMBL" id="JAOA01000013">
    <property type="protein sequence ID" value="EUA09762.1"/>
    <property type="molecule type" value="Genomic_DNA"/>
</dbReference>
<accession>X7YRC2</accession>
<keyword evidence="2" id="KW-0812">Transmembrane</keyword>
<feature type="region of interest" description="Disordered" evidence="1">
    <location>
        <begin position="307"/>
        <end position="359"/>
    </location>
</feature>
<feature type="region of interest" description="Disordered" evidence="1">
    <location>
        <begin position="1"/>
        <end position="39"/>
    </location>
</feature>
<reference evidence="3 4" key="1">
    <citation type="submission" date="2013-12" db="EMBL/GenBank/DDBJ databases">
        <authorList>
            <person name="Brown-Elliot B."/>
            <person name="Wallace R."/>
            <person name="Lenaerts A."/>
            <person name="Ordway D."/>
            <person name="DeGroote M.A."/>
            <person name="Parker T."/>
            <person name="Sizemore C."/>
            <person name="Tallon L.J."/>
            <person name="Sadzewicz L.K."/>
            <person name="Sengamalay N."/>
            <person name="Fraser C.M."/>
            <person name="Hine E."/>
            <person name="Shefchek K.A."/>
            <person name="Das S.P."/>
            <person name="Tettelin H."/>
        </authorList>
    </citation>
    <scope>NUCLEOTIDE SEQUENCE [LARGE SCALE GENOMIC DNA]</scope>
    <source>
        <strain evidence="3 4">662</strain>
    </source>
</reference>
<keyword evidence="2" id="KW-0472">Membrane</keyword>
<proteinExistence type="predicted"/>
<feature type="compositionally biased region" description="Polar residues" evidence="1">
    <location>
        <begin position="188"/>
        <end position="204"/>
    </location>
</feature>
<dbReference type="Proteomes" id="UP000020561">
    <property type="component" value="Unassembled WGS sequence"/>
</dbReference>
<sequence length="378" mass="38651">MLAGCVGGFFAGGPRPSRGVARPGTDATPPPERNRGAGDLARGAAMSADELISDDEWVRRLHGSGADAFPYDSEGDPGDIGELDVAVLMADDDDPSTGPVNLDSELDGDQRPARFDHRLLWGFGGVVAAAVVAALVGSVAFYSHDTPEPTRAGGSLSEPQAVAVANASSSPAPAAGPGVDRPLPYTADAQNSCAEGSTPAQTMSGMDPHNAFVCVRAGGDGQVITIDLGRTYVLTAFSLTPGWVGQDASGVSQWSQHRVVSIVQWSFPDDPSIPPVMQNTQNVHGEAVQPIKRVLASRIQMLIRYTSRPPADPVAPPTSGPGNGLTSVFGDSAPSVAPHPSAAYPTGAGTAASSSDGSDPVDATFAISALKIIGHEAV</sequence>
<feature type="compositionally biased region" description="Pro residues" evidence="1">
    <location>
        <begin position="310"/>
        <end position="319"/>
    </location>
</feature>
<evidence type="ECO:0000256" key="2">
    <source>
        <dbReference type="SAM" id="Phobius"/>
    </source>
</evidence>
<feature type="region of interest" description="Disordered" evidence="1">
    <location>
        <begin position="162"/>
        <end position="204"/>
    </location>
</feature>
<evidence type="ECO:0000313" key="4">
    <source>
        <dbReference type="Proteomes" id="UP000020561"/>
    </source>
</evidence>
<dbReference type="PATRIC" id="fig|1299326.3.peg.5709"/>
<comment type="caution">
    <text evidence="3">The sequence shown here is derived from an EMBL/GenBank/DDBJ whole genome shotgun (WGS) entry which is preliminary data.</text>
</comment>
<feature type="compositionally biased region" description="Gly residues" evidence="1">
    <location>
        <begin position="1"/>
        <end position="11"/>
    </location>
</feature>
<evidence type="ECO:0000256" key="1">
    <source>
        <dbReference type="SAM" id="MobiDB-lite"/>
    </source>
</evidence>
<evidence type="ECO:0000313" key="3">
    <source>
        <dbReference type="EMBL" id="EUA09762.1"/>
    </source>
</evidence>